<dbReference type="Pfam" id="PF13442">
    <property type="entry name" value="Cytochrome_CBB3"/>
    <property type="match status" value="2"/>
</dbReference>
<dbReference type="PANTHER" id="PTHR33751">
    <property type="entry name" value="CBB3-TYPE CYTOCHROME C OXIDASE SUBUNIT FIXP"/>
    <property type="match status" value="1"/>
</dbReference>
<evidence type="ECO:0000259" key="8">
    <source>
        <dbReference type="PROSITE" id="PS51007"/>
    </source>
</evidence>
<dbReference type="SUPFAM" id="SSF46626">
    <property type="entry name" value="Cytochrome c"/>
    <property type="match status" value="3"/>
</dbReference>
<keyword evidence="7" id="KW-1133">Transmembrane helix</keyword>
<evidence type="ECO:0000256" key="1">
    <source>
        <dbReference type="ARBA" id="ARBA00022448"/>
    </source>
</evidence>
<sequence length="371" mass="39942">MAERERDSSDRSGYLRRLGEAVLVVLGVLLLGGTLFIWSGVYNIGASRDHFGIVTWLIAQLRDQSVNASAQGVDVPDLSDPGLAMLGAEHYRSGCAACHGVPGEPLNPVFTSMLPAPPDLYHAASDYEAAELFTIIHHGLKYTGMPAWPAIERADEVWPVVAFLLKVHREGPQVYDATLAEGQVDEPGTGRIAFENCVRCHGDDETDLIDDLVPRLEGQSAAYLARALTEYRDGTRPSGMMQPIAHEMSDDEIAELAEYYAGLTALAPASDLQGEDVEAGRQIFMNGVPETGVPACASCHMGANPQFPLLAGQPAAYLMGQLQLWRNGIRAETGYGAIMATVAQRLTPEQAQAVSLYLSWLPLPRDGGDGP</sequence>
<feature type="domain" description="Cytochrome c" evidence="8">
    <location>
        <begin position="185"/>
        <end position="264"/>
    </location>
</feature>
<dbReference type="EMBL" id="JZEX01000059">
    <property type="protein sequence ID" value="KKB12734.1"/>
    <property type="molecule type" value="Genomic_DNA"/>
</dbReference>
<organism evidence="9 10">
    <name type="scientific">Devosia geojensis</name>
    <dbReference type="NCBI Taxonomy" id="443610"/>
    <lineage>
        <taxon>Bacteria</taxon>
        <taxon>Pseudomonadati</taxon>
        <taxon>Pseudomonadota</taxon>
        <taxon>Alphaproteobacteria</taxon>
        <taxon>Hyphomicrobiales</taxon>
        <taxon>Devosiaceae</taxon>
        <taxon>Devosia</taxon>
    </lineage>
</organism>
<evidence type="ECO:0000313" key="10">
    <source>
        <dbReference type="Proteomes" id="UP000033632"/>
    </source>
</evidence>
<reference evidence="9 10" key="1">
    <citation type="submission" date="2015-03" db="EMBL/GenBank/DDBJ databases">
        <authorList>
            <person name="Hassan Y.I."/>
            <person name="Lepp D."/>
            <person name="Li X.-Z."/>
            <person name="Zhou T."/>
        </authorList>
    </citation>
    <scope>NUCLEOTIDE SEQUENCE [LARGE SCALE GENOMIC DNA]</scope>
    <source>
        <strain evidence="9 10">BD-c194</strain>
    </source>
</reference>
<accession>A0A0F5FV48</accession>
<keyword evidence="4" id="KW-0249">Electron transport</keyword>
<dbReference type="InterPro" id="IPR050597">
    <property type="entry name" value="Cytochrome_c_Oxidase_Subunit"/>
</dbReference>
<dbReference type="InterPro" id="IPR009056">
    <property type="entry name" value="Cyt_c-like_dom"/>
</dbReference>
<evidence type="ECO:0000256" key="2">
    <source>
        <dbReference type="ARBA" id="ARBA00022617"/>
    </source>
</evidence>
<dbReference type="InterPro" id="IPR036909">
    <property type="entry name" value="Cyt_c-like_dom_sf"/>
</dbReference>
<feature type="domain" description="Cytochrome c" evidence="8">
    <location>
        <begin position="275"/>
        <end position="362"/>
    </location>
</feature>
<evidence type="ECO:0000256" key="7">
    <source>
        <dbReference type="SAM" id="Phobius"/>
    </source>
</evidence>
<comment type="caution">
    <text evidence="9">The sequence shown here is derived from an EMBL/GenBank/DDBJ whole genome shotgun (WGS) entry which is preliminary data.</text>
</comment>
<dbReference type="Proteomes" id="UP000033632">
    <property type="component" value="Unassembled WGS sequence"/>
</dbReference>
<keyword evidence="7" id="KW-0472">Membrane</keyword>
<keyword evidence="7" id="KW-0812">Transmembrane</keyword>
<evidence type="ECO:0000256" key="3">
    <source>
        <dbReference type="ARBA" id="ARBA00022723"/>
    </source>
</evidence>
<dbReference type="PANTHER" id="PTHR33751:SF9">
    <property type="entry name" value="CYTOCHROME C4"/>
    <property type="match status" value="1"/>
</dbReference>
<proteinExistence type="predicted"/>
<name>A0A0F5FV48_9HYPH</name>
<dbReference type="OrthoDB" id="9773456at2"/>
<dbReference type="Pfam" id="PF00034">
    <property type="entry name" value="Cytochrom_C"/>
    <property type="match status" value="1"/>
</dbReference>
<gene>
    <name evidence="9" type="ORF">VE25_05755</name>
</gene>
<dbReference type="PATRIC" id="fig|443610.3.peg.3703"/>
<feature type="transmembrane region" description="Helical" evidence="7">
    <location>
        <begin position="21"/>
        <end position="41"/>
    </location>
</feature>
<dbReference type="GO" id="GO:0009055">
    <property type="term" value="F:electron transfer activity"/>
    <property type="evidence" value="ECO:0007669"/>
    <property type="project" value="InterPro"/>
</dbReference>
<dbReference type="Gene3D" id="1.10.760.10">
    <property type="entry name" value="Cytochrome c-like domain"/>
    <property type="match status" value="3"/>
</dbReference>
<dbReference type="AlphaFoldDB" id="A0A0F5FV48"/>
<keyword evidence="10" id="KW-1185">Reference proteome</keyword>
<keyword evidence="3 6" id="KW-0479">Metal-binding</keyword>
<keyword evidence="5 6" id="KW-0408">Iron</keyword>
<protein>
    <recommendedName>
        <fullName evidence="8">Cytochrome c domain-containing protein</fullName>
    </recommendedName>
</protein>
<dbReference type="STRING" id="443610.VE25_05755"/>
<evidence type="ECO:0000256" key="6">
    <source>
        <dbReference type="PROSITE-ProRule" id="PRU00433"/>
    </source>
</evidence>
<evidence type="ECO:0000313" key="9">
    <source>
        <dbReference type="EMBL" id="KKB12734.1"/>
    </source>
</evidence>
<evidence type="ECO:0000256" key="4">
    <source>
        <dbReference type="ARBA" id="ARBA00022982"/>
    </source>
</evidence>
<evidence type="ECO:0000256" key="5">
    <source>
        <dbReference type="ARBA" id="ARBA00023004"/>
    </source>
</evidence>
<dbReference type="GO" id="GO:0046872">
    <property type="term" value="F:metal ion binding"/>
    <property type="evidence" value="ECO:0007669"/>
    <property type="project" value="UniProtKB-KW"/>
</dbReference>
<feature type="domain" description="Cytochrome c" evidence="8">
    <location>
        <begin position="82"/>
        <end position="168"/>
    </location>
</feature>
<keyword evidence="1" id="KW-0813">Transport</keyword>
<dbReference type="PROSITE" id="PS51007">
    <property type="entry name" value="CYTC"/>
    <property type="match status" value="3"/>
</dbReference>
<dbReference type="RefSeq" id="WP_046107640.1">
    <property type="nucleotide sequence ID" value="NZ_JZEX01000059.1"/>
</dbReference>
<dbReference type="GO" id="GO:0020037">
    <property type="term" value="F:heme binding"/>
    <property type="evidence" value="ECO:0007669"/>
    <property type="project" value="InterPro"/>
</dbReference>
<keyword evidence="2 6" id="KW-0349">Heme</keyword>